<keyword evidence="1" id="KW-0812">Transmembrane</keyword>
<dbReference type="SUPFAM" id="SSF56059">
    <property type="entry name" value="Glutathione synthetase ATP-binding domain-like"/>
    <property type="match status" value="1"/>
</dbReference>
<evidence type="ECO:0000313" key="2">
    <source>
        <dbReference type="EMBL" id="QHT19478.1"/>
    </source>
</evidence>
<sequence>MFLSIIKFVLINLILSLLFIDARIFRSATKLLYTHGGADFLTSGYNMEYDTEISLFYLIFIRLLISLYLIFSVPVNLVYVAFTAHRYNAPWYNQLYNIIRNPTTAPMFECSWLSGMNAAFNDHPLFLRLQDKIFWNDLFEAHGALTPKIVGTVKQGKIVKNRFYTAGGAYIVKPIVGGLGNHIALFNEQQPPTTGEFIIQEQVIQKDTKGHFRIVTLFDGKNCEAVSLYMCINGKDKLASNNHAGGRCHDVDVKEGTVRYMREMETDLLGRFFSKQLLKQAIVKSTELHKALPNYVVTVGWDVMITDNGVYFLEGNVPSGTVLERDRMYYEKAVPINKMIYDVIFSR</sequence>
<feature type="transmembrane region" description="Helical" evidence="1">
    <location>
        <begin position="55"/>
        <end position="82"/>
    </location>
</feature>
<protein>
    <recommendedName>
        <fullName evidence="3">Alpha-L-glutamate ligase-related protein ATP-grasp domain-containing protein</fullName>
    </recommendedName>
</protein>
<proteinExistence type="predicted"/>
<dbReference type="AlphaFoldDB" id="A0A6C0DRB1"/>
<dbReference type="EMBL" id="MN739666">
    <property type="protein sequence ID" value="QHT19478.1"/>
    <property type="molecule type" value="Genomic_DNA"/>
</dbReference>
<keyword evidence="1" id="KW-0472">Membrane</keyword>
<keyword evidence="1" id="KW-1133">Transmembrane helix</keyword>
<evidence type="ECO:0000256" key="1">
    <source>
        <dbReference type="SAM" id="Phobius"/>
    </source>
</evidence>
<reference evidence="2" key="1">
    <citation type="journal article" date="2020" name="Nature">
        <title>Giant virus diversity and host interactions through global metagenomics.</title>
        <authorList>
            <person name="Schulz F."/>
            <person name="Roux S."/>
            <person name="Paez-Espino D."/>
            <person name="Jungbluth S."/>
            <person name="Walsh D.A."/>
            <person name="Denef V.J."/>
            <person name="McMahon K.D."/>
            <person name="Konstantinidis K.T."/>
            <person name="Eloe-Fadrosh E.A."/>
            <person name="Kyrpides N.C."/>
            <person name="Woyke T."/>
        </authorList>
    </citation>
    <scope>NUCLEOTIDE SEQUENCE</scope>
    <source>
        <strain evidence="2">GVMAG-M-3300023174-57</strain>
    </source>
</reference>
<organism evidence="2">
    <name type="scientific">viral metagenome</name>
    <dbReference type="NCBI Taxonomy" id="1070528"/>
    <lineage>
        <taxon>unclassified sequences</taxon>
        <taxon>metagenomes</taxon>
        <taxon>organismal metagenomes</taxon>
    </lineage>
</organism>
<name>A0A6C0DRB1_9ZZZZ</name>
<accession>A0A6C0DRB1</accession>
<evidence type="ECO:0008006" key="3">
    <source>
        <dbReference type="Google" id="ProtNLM"/>
    </source>
</evidence>